<dbReference type="InterPro" id="IPR013762">
    <property type="entry name" value="Integrase-like_cat_sf"/>
</dbReference>
<evidence type="ECO:0008006" key="6">
    <source>
        <dbReference type="Google" id="ProtNLM"/>
    </source>
</evidence>
<dbReference type="Proteomes" id="UP000631653">
    <property type="component" value="Unassembled WGS sequence"/>
</dbReference>
<keyword evidence="1" id="KW-0238">DNA-binding</keyword>
<name>A0ABX0K7V1_9PROT</name>
<dbReference type="SUPFAM" id="SSF56349">
    <property type="entry name" value="DNA breaking-rejoining enzymes"/>
    <property type="match status" value="1"/>
</dbReference>
<feature type="region of interest" description="Disordered" evidence="3">
    <location>
        <begin position="109"/>
        <end position="128"/>
    </location>
</feature>
<dbReference type="EMBL" id="WOSY01000051">
    <property type="protein sequence ID" value="NHN90290.1"/>
    <property type="molecule type" value="Genomic_DNA"/>
</dbReference>
<comment type="caution">
    <text evidence="4">The sequence shown here is derived from an EMBL/GenBank/DDBJ whole genome shotgun (WGS) entry which is preliminary data.</text>
</comment>
<feature type="compositionally biased region" description="Basic and acidic residues" evidence="3">
    <location>
        <begin position="109"/>
        <end position="121"/>
    </location>
</feature>
<proteinExistence type="predicted"/>
<evidence type="ECO:0000256" key="1">
    <source>
        <dbReference type="ARBA" id="ARBA00023125"/>
    </source>
</evidence>
<dbReference type="RefSeq" id="WP_173571431.1">
    <property type="nucleotide sequence ID" value="NZ_WOSY01000051.1"/>
</dbReference>
<sequence length="499" mass="55292">MTNLTIKGRTYYARFFIPKDRWLDVGKALKSSTGQRRDVIRTLETRDRKEALRRRGAALEAIRAEVNDKLQAINLKPLHGDWQPQKGWSTPEKAVETAHIYREQIERASDDYDPLEGGRDEELSESVPETARERMKFVVSDLVMEDAERLPPAEGGRYLRTVMGIVDGTATPIGPLLDRWTRHREETIAKTSLAMDRAAFNLLATYMAQKESERTGAALDGVLPLAFLRSLAIEDMKPRILGGFAEWLMDEAGLAAKTTGSRISPLKAFWDWCIRKHLITGPNGAAAINPWTGATTGLKQQASRASRREAKRLREFSGGELMALLQADPDEGGTRRWAWGAAIRDLMRLALFTGARENELCSLTVSRIVMDRESGQAALWGIAVTDEEAKTTNSVRRIPLHPLVRPIIERRLAAALGAVPPLGEAIPLGELDEPSVRQELTEPVALTAHHCRLALDAPLFPECKPGRPGRPGDRRGYYFSRACSQLAPAGLGLVLLSDA</sequence>
<reference evidence="4 5" key="1">
    <citation type="journal article" date="2020" name="Int. J. Syst. Evol. Microbiol.">
        <title>Novel acetic acid bacteria from cider fermentations: Acetobacter conturbans sp. nov. and Acetobacter fallax sp. nov.</title>
        <authorList>
            <person name="Sombolestani A.S."/>
            <person name="Cleenwerck I."/>
            <person name="Cnockaert M."/>
            <person name="Borremans W."/>
            <person name="Wieme A.D."/>
            <person name="De Vuyst L."/>
            <person name="Vandamme P."/>
        </authorList>
    </citation>
    <scope>NUCLEOTIDE SEQUENCE [LARGE SCALE GENOMIC DNA]</scope>
    <source>
        <strain evidence="4 5">LMG 1627</strain>
    </source>
</reference>
<evidence type="ECO:0000313" key="4">
    <source>
        <dbReference type="EMBL" id="NHN90290.1"/>
    </source>
</evidence>
<dbReference type="InterPro" id="IPR011010">
    <property type="entry name" value="DNA_brk_join_enz"/>
</dbReference>
<dbReference type="Gene3D" id="1.10.443.10">
    <property type="entry name" value="Intergrase catalytic core"/>
    <property type="match status" value="1"/>
</dbReference>
<keyword evidence="2" id="KW-0233">DNA recombination</keyword>
<evidence type="ECO:0000256" key="2">
    <source>
        <dbReference type="ARBA" id="ARBA00023172"/>
    </source>
</evidence>
<dbReference type="InterPro" id="IPR010998">
    <property type="entry name" value="Integrase_recombinase_N"/>
</dbReference>
<organism evidence="4 5">
    <name type="scientific">Acetobacter conturbans</name>
    <dbReference type="NCBI Taxonomy" id="1737472"/>
    <lineage>
        <taxon>Bacteria</taxon>
        <taxon>Pseudomonadati</taxon>
        <taxon>Pseudomonadota</taxon>
        <taxon>Alphaproteobacteria</taxon>
        <taxon>Acetobacterales</taxon>
        <taxon>Acetobacteraceae</taxon>
        <taxon>Acetobacter</taxon>
    </lineage>
</organism>
<evidence type="ECO:0000313" key="5">
    <source>
        <dbReference type="Proteomes" id="UP000631653"/>
    </source>
</evidence>
<keyword evidence="5" id="KW-1185">Reference proteome</keyword>
<accession>A0ABX0K7V1</accession>
<protein>
    <recommendedName>
        <fullName evidence="6">Integrase</fullName>
    </recommendedName>
</protein>
<gene>
    <name evidence="4" type="ORF">GOB81_17090</name>
</gene>
<dbReference type="Gene3D" id="1.10.150.130">
    <property type="match status" value="1"/>
</dbReference>
<evidence type="ECO:0000256" key="3">
    <source>
        <dbReference type="SAM" id="MobiDB-lite"/>
    </source>
</evidence>